<organism evidence="1 2">
    <name type="scientific">Caerostris extrusa</name>
    <name type="common">Bark spider</name>
    <name type="synonym">Caerostris bankana</name>
    <dbReference type="NCBI Taxonomy" id="172846"/>
    <lineage>
        <taxon>Eukaryota</taxon>
        <taxon>Metazoa</taxon>
        <taxon>Ecdysozoa</taxon>
        <taxon>Arthropoda</taxon>
        <taxon>Chelicerata</taxon>
        <taxon>Arachnida</taxon>
        <taxon>Araneae</taxon>
        <taxon>Araneomorphae</taxon>
        <taxon>Entelegynae</taxon>
        <taxon>Araneoidea</taxon>
        <taxon>Araneidae</taxon>
        <taxon>Caerostris</taxon>
    </lineage>
</organism>
<dbReference type="EMBL" id="BPLR01013332">
    <property type="protein sequence ID" value="GIY60486.1"/>
    <property type="molecule type" value="Genomic_DNA"/>
</dbReference>
<accession>A0AAV4URH5</accession>
<proteinExistence type="predicted"/>
<dbReference type="Proteomes" id="UP001054945">
    <property type="component" value="Unassembled WGS sequence"/>
</dbReference>
<reference evidence="1 2" key="1">
    <citation type="submission" date="2021-06" db="EMBL/GenBank/DDBJ databases">
        <title>Caerostris extrusa draft genome.</title>
        <authorList>
            <person name="Kono N."/>
            <person name="Arakawa K."/>
        </authorList>
    </citation>
    <scope>NUCLEOTIDE SEQUENCE [LARGE SCALE GENOMIC DNA]</scope>
</reference>
<comment type="caution">
    <text evidence="1">The sequence shown here is derived from an EMBL/GenBank/DDBJ whole genome shotgun (WGS) entry which is preliminary data.</text>
</comment>
<gene>
    <name evidence="1" type="ORF">CEXT_45081</name>
</gene>
<evidence type="ECO:0000313" key="2">
    <source>
        <dbReference type="Proteomes" id="UP001054945"/>
    </source>
</evidence>
<name>A0AAV4URH5_CAEEX</name>
<sequence length="72" mass="7957">MYNSKPKFSDFVPGMAVIGYLGRNDLGLEGARATVPLEESGNAAPNVRNFHFEPKCGYEYAGRKIPEMGEFN</sequence>
<dbReference type="AlphaFoldDB" id="A0AAV4URH5"/>
<protein>
    <submittedName>
        <fullName evidence="1">Uncharacterized protein</fullName>
    </submittedName>
</protein>
<keyword evidence="2" id="KW-1185">Reference proteome</keyword>
<evidence type="ECO:0000313" key="1">
    <source>
        <dbReference type="EMBL" id="GIY60486.1"/>
    </source>
</evidence>